<dbReference type="Gene3D" id="2.50.20.20">
    <property type="match status" value="1"/>
</dbReference>
<organism evidence="4 5">
    <name type="scientific">Spongisporangium articulatum</name>
    <dbReference type="NCBI Taxonomy" id="3362603"/>
    <lineage>
        <taxon>Bacteria</taxon>
        <taxon>Bacillati</taxon>
        <taxon>Actinomycetota</taxon>
        <taxon>Actinomycetes</taxon>
        <taxon>Kineosporiales</taxon>
        <taxon>Kineosporiaceae</taxon>
        <taxon>Spongisporangium</taxon>
    </lineage>
</organism>
<evidence type="ECO:0000256" key="3">
    <source>
        <dbReference type="ARBA" id="ARBA00022475"/>
    </source>
</evidence>
<dbReference type="Pfam" id="PF07161">
    <property type="entry name" value="LppX_LprAFG"/>
    <property type="match status" value="1"/>
</dbReference>
<dbReference type="PROSITE" id="PS51257">
    <property type="entry name" value="PROKAR_LIPOPROTEIN"/>
    <property type="match status" value="1"/>
</dbReference>
<dbReference type="EMBL" id="JBITLV010000002">
    <property type="protein sequence ID" value="MFI7587270.1"/>
    <property type="molecule type" value="Genomic_DNA"/>
</dbReference>
<keyword evidence="5" id="KW-1185">Reference proteome</keyword>
<evidence type="ECO:0000313" key="5">
    <source>
        <dbReference type="Proteomes" id="UP001612915"/>
    </source>
</evidence>
<comment type="caution">
    <text evidence="4">The sequence shown here is derived from an EMBL/GenBank/DDBJ whole genome shotgun (WGS) entry which is preliminary data.</text>
</comment>
<reference evidence="4 5" key="1">
    <citation type="submission" date="2024-10" db="EMBL/GenBank/DDBJ databases">
        <title>The Natural Products Discovery Center: Release of the First 8490 Sequenced Strains for Exploring Actinobacteria Biosynthetic Diversity.</title>
        <authorList>
            <person name="Kalkreuter E."/>
            <person name="Kautsar S.A."/>
            <person name="Yang D."/>
            <person name="Bader C.D."/>
            <person name="Teijaro C.N."/>
            <person name="Fluegel L."/>
            <person name="Davis C.M."/>
            <person name="Simpson J.R."/>
            <person name="Lauterbach L."/>
            <person name="Steele A.D."/>
            <person name="Gui C."/>
            <person name="Meng S."/>
            <person name="Li G."/>
            <person name="Viehrig K."/>
            <person name="Ye F."/>
            <person name="Su P."/>
            <person name="Kiefer A.F."/>
            <person name="Nichols A."/>
            <person name="Cepeda A.J."/>
            <person name="Yan W."/>
            <person name="Fan B."/>
            <person name="Jiang Y."/>
            <person name="Adhikari A."/>
            <person name="Zheng C.-J."/>
            <person name="Schuster L."/>
            <person name="Cowan T.M."/>
            <person name="Smanski M.J."/>
            <person name="Chevrette M.G."/>
            <person name="De Carvalho L.P.S."/>
            <person name="Shen B."/>
        </authorList>
    </citation>
    <scope>NUCLEOTIDE SEQUENCE [LARGE SCALE GENOMIC DNA]</scope>
    <source>
        <strain evidence="4 5">NPDC049639</strain>
    </source>
</reference>
<evidence type="ECO:0000256" key="2">
    <source>
        <dbReference type="ARBA" id="ARBA00009194"/>
    </source>
</evidence>
<dbReference type="RefSeq" id="WP_398278556.1">
    <property type="nucleotide sequence ID" value="NZ_JBITLV010000002.1"/>
</dbReference>
<gene>
    <name evidence="4" type="ORF">ACIB24_09370</name>
</gene>
<keyword evidence="3" id="KW-0472">Membrane</keyword>
<sequence>MEITRPGRRTTTVGLLVSVLALCVSGLTACSGEGAEPAPAPTLVVAPSTRAVLDRTLQGLSTATSVRLRVASTHVPASAGTTRLLTGDGVATFTSSTSGAFAGTTDLLINNRRTSLKLVSYRGTVYMKPEGATRYQVVDPVSFGLFDPAVLVRAKNGIGSLISGLKSVQDQGVSEVDGVRVHTLEGQVTGLLAHRLLPIADVYQPVGIDLQIDEKTSRLRRVDLNAYFFSRDEQSTYRITLSRWNEKVTITNPTT</sequence>
<dbReference type="Proteomes" id="UP001612915">
    <property type="component" value="Unassembled WGS sequence"/>
</dbReference>
<proteinExistence type="inferred from homology"/>
<keyword evidence="4" id="KW-0449">Lipoprotein</keyword>
<accession>A0ABW8ALL9</accession>
<comment type="subcellular location">
    <subcellularLocation>
        <location evidence="1">Cell envelope</location>
    </subcellularLocation>
</comment>
<comment type="similarity">
    <text evidence="2">Belongs to the LppX/LprAFG lipoprotein family.</text>
</comment>
<name>A0ABW8ALL9_9ACTN</name>
<dbReference type="InterPro" id="IPR009830">
    <property type="entry name" value="LppX/LprAFG"/>
</dbReference>
<keyword evidence="3" id="KW-1003">Cell membrane</keyword>
<evidence type="ECO:0000313" key="4">
    <source>
        <dbReference type="EMBL" id="MFI7587270.1"/>
    </source>
</evidence>
<evidence type="ECO:0000256" key="1">
    <source>
        <dbReference type="ARBA" id="ARBA00004196"/>
    </source>
</evidence>
<protein>
    <submittedName>
        <fullName evidence="4">LppX_LprAFG lipoprotein</fullName>
    </submittedName>
</protein>
<dbReference type="InterPro" id="IPR029046">
    <property type="entry name" value="LolA/LolB/LppX"/>
</dbReference>
<dbReference type="SUPFAM" id="SSF89392">
    <property type="entry name" value="Prokaryotic lipoproteins and lipoprotein localization factors"/>
    <property type="match status" value="1"/>
</dbReference>